<dbReference type="AlphaFoldDB" id="H5UPQ8"/>
<dbReference type="Pfam" id="PF08722">
    <property type="entry name" value="Tn7_TnsA-like_N"/>
    <property type="match status" value="1"/>
</dbReference>
<dbReference type="EMBL" id="BAFE01000025">
    <property type="protein sequence ID" value="GAB47716.1"/>
    <property type="molecule type" value="Genomic_DNA"/>
</dbReference>
<evidence type="ECO:0000313" key="3">
    <source>
        <dbReference type="Proteomes" id="UP000004367"/>
    </source>
</evidence>
<dbReference type="eggNOG" id="ENOG50332IR">
    <property type="taxonomic scope" value="Bacteria"/>
</dbReference>
<name>H5UPQ8_9MICO</name>
<dbReference type="STRING" id="1089455.MOPEL_027_00270"/>
<evidence type="ECO:0000259" key="1">
    <source>
        <dbReference type="Pfam" id="PF08722"/>
    </source>
</evidence>
<organism evidence="2 3">
    <name type="scientific">Mobilicoccus pelagius NBRC 104925</name>
    <dbReference type="NCBI Taxonomy" id="1089455"/>
    <lineage>
        <taxon>Bacteria</taxon>
        <taxon>Bacillati</taxon>
        <taxon>Actinomycetota</taxon>
        <taxon>Actinomycetes</taxon>
        <taxon>Micrococcales</taxon>
        <taxon>Dermatophilaceae</taxon>
        <taxon>Mobilicoccus</taxon>
    </lineage>
</organism>
<keyword evidence="3" id="KW-1185">Reference proteome</keyword>
<dbReference type="OrthoDB" id="3403133at2"/>
<evidence type="ECO:0000313" key="2">
    <source>
        <dbReference type="EMBL" id="GAB47716.1"/>
    </source>
</evidence>
<dbReference type="InterPro" id="IPR048000">
    <property type="entry name" value="TnsA-like"/>
</dbReference>
<dbReference type="Proteomes" id="UP000004367">
    <property type="component" value="Unassembled WGS sequence"/>
</dbReference>
<dbReference type="InterPro" id="IPR014833">
    <property type="entry name" value="TnsA_N"/>
</dbReference>
<accession>H5UPQ8</accession>
<sequence>MAPTSLTRTAVRYVSEDGVLVETDLEDVCVDRLARALPVRKIRSHRGQLNRPGLFWSATTRDHIPYESLLELDRLLLADFDPDVSWIAAQPMQLEGKDGRRVRKHVPDLLLTRHAKCPLVVDVKPPQFASRPDVAEVFAWTARLCAAAGWQYEVWTGAAPDLMANVRTLSVVRRFVDAPPRGVADHALWSAMSELWISGVSPNRPLTRSWVLEGADR</sequence>
<proteinExistence type="predicted"/>
<reference evidence="2 3" key="1">
    <citation type="submission" date="2012-02" db="EMBL/GenBank/DDBJ databases">
        <title>Whole genome shotgun sequence of Mobilicoccus pelagius NBRC 104925.</title>
        <authorList>
            <person name="Yoshida Y."/>
            <person name="Hosoyama A."/>
            <person name="Tsuchikane K."/>
            <person name="Katsumata H."/>
            <person name="Yamazaki S."/>
            <person name="Fujita N."/>
        </authorList>
    </citation>
    <scope>NUCLEOTIDE SEQUENCE [LARGE SCALE GENOMIC DNA]</scope>
    <source>
        <strain evidence="2 3">NBRC 104925</strain>
    </source>
</reference>
<dbReference type="NCBIfam" id="NF033179">
    <property type="entry name" value="TnsA_like_Actin"/>
    <property type="match status" value="1"/>
</dbReference>
<feature type="domain" description="TnsA endonuclease N-terminal" evidence="1">
    <location>
        <begin position="81"/>
        <end position="156"/>
    </location>
</feature>
<gene>
    <name evidence="2" type="ORF">MOPEL_027_00270</name>
</gene>
<dbReference type="RefSeq" id="WP_009481614.1">
    <property type="nucleotide sequence ID" value="NZ_BAFE01000025.1"/>
</dbReference>
<comment type="caution">
    <text evidence="2">The sequence shown here is derived from an EMBL/GenBank/DDBJ whole genome shotgun (WGS) entry which is preliminary data.</text>
</comment>
<protein>
    <recommendedName>
        <fullName evidence="1">TnsA endonuclease N-terminal domain-containing protein</fullName>
    </recommendedName>
</protein>